<dbReference type="Proteomes" id="UP000019140">
    <property type="component" value="Unassembled WGS sequence"/>
</dbReference>
<feature type="transmembrane region" description="Helical" evidence="1">
    <location>
        <begin position="240"/>
        <end position="258"/>
    </location>
</feature>
<comment type="caution">
    <text evidence="2">The sequence shown here is derived from an EMBL/GenBank/DDBJ whole genome shotgun (WGS) entry which is preliminary data.</text>
</comment>
<dbReference type="AlphaFoldDB" id="W4M670"/>
<dbReference type="InterPro" id="IPR018688">
    <property type="entry name" value="PpoB2-like"/>
</dbReference>
<sequence length="261" mass="28814">MQEGTTLEAVLRRDRLIVLGGLVGISALAWIYLGYMAWEMEAMDMAMQMAMPSVRVWNAVDILLLFVMWVVMMVAMMVPTAASMILTYAMINRRQQTQQGPFAPTAVFLGGYLVVWTGFSALATLAQWGLHEAALLSPMMVSTSPVLGGVLFLSAGIFQWTPWKYTCLKHCRSPLGFLMTDWREGAWGALWMGLRHGSYCTGCCWFLMALLFVAGVMNLLWVAMLTAFVLVEKMVPRGDLVGRVAGGVLVLAGIVLLGQMR</sequence>
<keyword evidence="1" id="KW-0472">Membrane</keyword>
<accession>W4M670</accession>
<dbReference type="HOGENOM" id="CLU_065506_2_0_7"/>
<organism evidence="2 3">
    <name type="scientific">Candidatus Entotheonella gemina</name>
    <dbReference type="NCBI Taxonomy" id="1429439"/>
    <lineage>
        <taxon>Bacteria</taxon>
        <taxon>Pseudomonadati</taxon>
        <taxon>Nitrospinota/Tectimicrobiota group</taxon>
        <taxon>Candidatus Tectimicrobiota</taxon>
        <taxon>Candidatus Entotheonellia</taxon>
        <taxon>Candidatus Entotheonellales</taxon>
        <taxon>Candidatus Entotheonellaceae</taxon>
        <taxon>Candidatus Entotheonella</taxon>
    </lineage>
</organism>
<feature type="transmembrane region" description="Helical" evidence="1">
    <location>
        <begin position="58"/>
        <end position="91"/>
    </location>
</feature>
<evidence type="ECO:0000313" key="3">
    <source>
        <dbReference type="Proteomes" id="UP000019140"/>
    </source>
</evidence>
<keyword evidence="1" id="KW-1133">Transmembrane helix</keyword>
<dbReference type="Pfam" id="PF09948">
    <property type="entry name" value="PpoB2"/>
    <property type="match status" value="1"/>
</dbReference>
<keyword evidence="3" id="KW-1185">Reference proteome</keyword>
<name>W4M670_9BACT</name>
<evidence type="ECO:0000256" key="1">
    <source>
        <dbReference type="SAM" id="Phobius"/>
    </source>
</evidence>
<feature type="transmembrane region" description="Helical" evidence="1">
    <location>
        <begin position="146"/>
        <end position="163"/>
    </location>
</feature>
<feature type="transmembrane region" description="Helical" evidence="1">
    <location>
        <begin position="16"/>
        <end position="38"/>
    </location>
</feature>
<protein>
    <recommendedName>
        <fullName evidence="4">Metal-binding protein</fullName>
    </recommendedName>
</protein>
<evidence type="ECO:0008006" key="4">
    <source>
        <dbReference type="Google" id="ProtNLM"/>
    </source>
</evidence>
<dbReference type="PATRIC" id="fig|1429439.4.peg.3927"/>
<feature type="transmembrane region" description="Helical" evidence="1">
    <location>
        <begin position="103"/>
        <end position="126"/>
    </location>
</feature>
<proteinExistence type="predicted"/>
<evidence type="ECO:0000313" key="2">
    <source>
        <dbReference type="EMBL" id="ETX05416.1"/>
    </source>
</evidence>
<feature type="transmembrane region" description="Helical" evidence="1">
    <location>
        <begin position="204"/>
        <end position="228"/>
    </location>
</feature>
<reference evidence="2 3" key="1">
    <citation type="journal article" date="2014" name="Nature">
        <title>An environmental bacterial taxon with a large and distinct metabolic repertoire.</title>
        <authorList>
            <person name="Wilson M.C."/>
            <person name="Mori T."/>
            <person name="Ruckert C."/>
            <person name="Uria A.R."/>
            <person name="Helf M.J."/>
            <person name="Takada K."/>
            <person name="Gernert C."/>
            <person name="Steffens U.A."/>
            <person name="Heycke N."/>
            <person name="Schmitt S."/>
            <person name="Rinke C."/>
            <person name="Helfrich E.J."/>
            <person name="Brachmann A.O."/>
            <person name="Gurgui C."/>
            <person name="Wakimoto T."/>
            <person name="Kracht M."/>
            <person name="Crusemann M."/>
            <person name="Hentschel U."/>
            <person name="Abe I."/>
            <person name="Matsunaga S."/>
            <person name="Kalinowski J."/>
            <person name="Takeyama H."/>
            <person name="Piel J."/>
        </authorList>
    </citation>
    <scope>NUCLEOTIDE SEQUENCE [LARGE SCALE GENOMIC DNA]</scope>
    <source>
        <strain evidence="3">TSY2</strain>
    </source>
</reference>
<dbReference type="EMBL" id="AZHX01000955">
    <property type="protein sequence ID" value="ETX05416.1"/>
    <property type="molecule type" value="Genomic_DNA"/>
</dbReference>
<gene>
    <name evidence="2" type="ORF">ETSY2_23050</name>
</gene>
<keyword evidence="1" id="KW-0812">Transmembrane</keyword>